<evidence type="ECO:0000313" key="2">
    <source>
        <dbReference type="Proteomes" id="UP000291117"/>
    </source>
</evidence>
<protein>
    <submittedName>
        <fullName evidence="1">Uncharacterized protein</fullName>
    </submittedName>
</protein>
<dbReference type="Proteomes" id="UP000291117">
    <property type="component" value="Unassembled WGS sequence"/>
</dbReference>
<comment type="caution">
    <text evidence="1">The sequence shown here is derived from an EMBL/GenBank/DDBJ whole genome shotgun (WGS) entry which is preliminary data.</text>
</comment>
<dbReference type="OrthoDB" id="768547at2"/>
<keyword evidence="2" id="KW-1185">Reference proteome</keyword>
<dbReference type="AlphaFoldDB" id="A0A4R0NF93"/>
<organism evidence="1 2">
    <name type="scientific">Pedobacter hiemivivus</name>
    <dbReference type="NCBI Taxonomy" id="2530454"/>
    <lineage>
        <taxon>Bacteria</taxon>
        <taxon>Pseudomonadati</taxon>
        <taxon>Bacteroidota</taxon>
        <taxon>Sphingobacteriia</taxon>
        <taxon>Sphingobacteriales</taxon>
        <taxon>Sphingobacteriaceae</taxon>
        <taxon>Pedobacter</taxon>
    </lineage>
</organism>
<reference evidence="1 2" key="1">
    <citation type="submission" date="2019-02" db="EMBL/GenBank/DDBJ databases">
        <title>Pedobacter sp. RP-3-8 sp. nov., isolated from Arctic soil.</title>
        <authorList>
            <person name="Dahal R.H."/>
        </authorList>
    </citation>
    <scope>NUCLEOTIDE SEQUENCE [LARGE SCALE GENOMIC DNA]</scope>
    <source>
        <strain evidence="1 2">RP-3-8</strain>
    </source>
</reference>
<gene>
    <name evidence="1" type="ORF">EZ444_05955</name>
</gene>
<sequence>MTDKKRVNPKTLKNALKNIKSRFETGTVTKMDDVGSMYKTGLISAMGIGHDGYVTKFSAPENFTVNDLLKLADITDTDVELIWEVVKRQAKKSYKKRDISHLLKEEDSE</sequence>
<name>A0A4R0NF93_9SPHI</name>
<evidence type="ECO:0000313" key="1">
    <source>
        <dbReference type="EMBL" id="TCC98818.1"/>
    </source>
</evidence>
<proteinExistence type="predicted"/>
<dbReference type="EMBL" id="SJSM01000002">
    <property type="protein sequence ID" value="TCC98818.1"/>
    <property type="molecule type" value="Genomic_DNA"/>
</dbReference>
<dbReference type="RefSeq" id="WP_131607798.1">
    <property type="nucleotide sequence ID" value="NZ_SJSM01000002.1"/>
</dbReference>
<accession>A0A4R0NF93</accession>